<organism evidence="1 2">
    <name type="scientific">Pistacia integerrima</name>
    <dbReference type="NCBI Taxonomy" id="434235"/>
    <lineage>
        <taxon>Eukaryota</taxon>
        <taxon>Viridiplantae</taxon>
        <taxon>Streptophyta</taxon>
        <taxon>Embryophyta</taxon>
        <taxon>Tracheophyta</taxon>
        <taxon>Spermatophyta</taxon>
        <taxon>Magnoliopsida</taxon>
        <taxon>eudicotyledons</taxon>
        <taxon>Gunneridae</taxon>
        <taxon>Pentapetalae</taxon>
        <taxon>rosids</taxon>
        <taxon>malvids</taxon>
        <taxon>Sapindales</taxon>
        <taxon>Anacardiaceae</taxon>
        <taxon>Pistacia</taxon>
    </lineage>
</organism>
<dbReference type="EMBL" id="CM047747">
    <property type="protein sequence ID" value="KAJ0018020.1"/>
    <property type="molecule type" value="Genomic_DNA"/>
</dbReference>
<evidence type="ECO:0000313" key="2">
    <source>
        <dbReference type="Proteomes" id="UP001163603"/>
    </source>
</evidence>
<comment type="caution">
    <text evidence="1">The sequence shown here is derived from an EMBL/GenBank/DDBJ whole genome shotgun (WGS) entry which is preliminary data.</text>
</comment>
<reference evidence="2" key="1">
    <citation type="journal article" date="2023" name="G3 (Bethesda)">
        <title>Genome assembly and association tests identify interacting loci associated with vigor, precocity, and sex in interspecific pistachio rootstocks.</title>
        <authorList>
            <person name="Palmer W."/>
            <person name="Jacygrad E."/>
            <person name="Sagayaradj S."/>
            <person name="Cavanaugh K."/>
            <person name="Han R."/>
            <person name="Bertier L."/>
            <person name="Beede B."/>
            <person name="Kafkas S."/>
            <person name="Golino D."/>
            <person name="Preece J."/>
            <person name="Michelmore R."/>
        </authorList>
    </citation>
    <scope>NUCLEOTIDE SEQUENCE [LARGE SCALE GENOMIC DNA]</scope>
</reference>
<accession>A0ACC0XI53</accession>
<protein>
    <submittedName>
        <fullName evidence="1">Uncharacterized protein</fullName>
    </submittedName>
</protein>
<dbReference type="Proteomes" id="UP001163603">
    <property type="component" value="Chromosome 12"/>
</dbReference>
<evidence type="ECO:0000313" key="1">
    <source>
        <dbReference type="EMBL" id="KAJ0018020.1"/>
    </source>
</evidence>
<keyword evidence="2" id="KW-1185">Reference proteome</keyword>
<proteinExistence type="predicted"/>
<gene>
    <name evidence="1" type="ORF">Pint_11078</name>
</gene>
<name>A0ACC0XI53_9ROSI</name>
<sequence length="85" mass="9350">MNELKDQVCSSWFAPIGSASDYPLLSKWVLYGVLGSDNGGSSDEISHIYSFWATFIGLCIANYVVERSTGELCSWGFDRSNTIVS</sequence>